<reference evidence="3" key="1">
    <citation type="submission" date="2013-04" db="EMBL/GenBank/DDBJ databases">
        <authorList>
            <person name="Qu J."/>
            <person name="Murali S.C."/>
            <person name="Bandaranaike D."/>
            <person name="Bellair M."/>
            <person name="Blankenburg K."/>
            <person name="Chao H."/>
            <person name="Dinh H."/>
            <person name="Doddapaneni H."/>
            <person name="Downs B."/>
            <person name="Dugan-Rocha S."/>
            <person name="Elkadiri S."/>
            <person name="Gnanaolivu R.D."/>
            <person name="Hernandez B."/>
            <person name="Javaid M."/>
            <person name="Jayaseelan J.C."/>
            <person name="Lee S."/>
            <person name="Li M."/>
            <person name="Ming W."/>
            <person name="Munidasa M."/>
            <person name="Muniz J."/>
            <person name="Nguyen L."/>
            <person name="Ongeri F."/>
            <person name="Osuji N."/>
            <person name="Pu L.-L."/>
            <person name="Puazo M."/>
            <person name="Qu C."/>
            <person name="Quiroz J."/>
            <person name="Raj R."/>
            <person name="Weissenberger G."/>
            <person name="Xin Y."/>
            <person name="Zou X."/>
            <person name="Han Y."/>
            <person name="Richards S."/>
            <person name="Worley K."/>
            <person name="Muzny D."/>
            <person name="Gibbs R."/>
        </authorList>
    </citation>
    <scope>NUCLEOTIDE SEQUENCE</scope>
    <source>
        <strain evidence="3">Sampled in the wild</strain>
    </source>
</reference>
<accession>A0A8K0PDL6</accession>
<feature type="domain" description="PiggyBac transposable element-derived protein" evidence="2">
    <location>
        <begin position="57"/>
        <end position="86"/>
    </location>
</feature>
<name>A0A8K0PDL6_LADFU</name>
<proteinExistence type="predicted"/>
<dbReference type="AlphaFoldDB" id="A0A8K0PDL6"/>
<comment type="caution">
    <text evidence="3">The sequence shown here is derived from an EMBL/GenBank/DDBJ whole genome shotgun (WGS) entry which is preliminary data.</text>
</comment>
<dbReference type="OrthoDB" id="123207at2759"/>
<protein>
    <recommendedName>
        <fullName evidence="2">PiggyBac transposable element-derived protein domain-containing protein</fullName>
    </recommendedName>
</protein>
<evidence type="ECO:0000313" key="4">
    <source>
        <dbReference type="Proteomes" id="UP000792457"/>
    </source>
</evidence>
<evidence type="ECO:0000313" key="3">
    <source>
        <dbReference type="EMBL" id="KAG8239464.1"/>
    </source>
</evidence>
<gene>
    <name evidence="3" type="ORF">J437_LFUL019101</name>
</gene>
<feature type="region of interest" description="Disordered" evidence="1">
    <location>
        <begin position="78"/>
        <end position="97"/>
    </location>
</feature>
<evidence type="ECO:0000259" key="2">
    <source>
        <dbReference type="Pfam" id="PF13843"/>
    </source>
</evidence>
<dbReference type="EMBL" id="KZ309659">
    <property type="protein sequence ID" value="KAG8239464.1"/>
    <property type="molecule type" value="Genomic_DNA"/>
</dbReference>
<dbReference type="Pfam" id="PF13843">
    <property type="entry name" value="DDE_Tnp_1_7"/>
    <property type="match status" value="1"/>
</dbReference>
<feature type="compositionally biased region" description="Basic and acidic residues" evidence="1">
    <location>
        <begin position="83"/>
        <end position="97"/>
    </location>
</feature>
<dbReference type="Proteomes" id="UP000792457">
    <property type="component" value="Unassembled WGS sequence"/>
</dbReference>
<feature type="region of interest" description="Disordered" evidence="1">
    <location>
        <begin position="1"/>
        <end position="45"/>
    </location>
</feature>
<evidence type="ECO:0000256" key="1">
    <source>
        <dbReference type="SAM" id="MobiDB-lite"/>
    </source>
</evidence>
<feature type="compositionally biased region" description="Acidic residues" evidence="1">
    <location>
        <begin position="23"/>
        <end position="35"/>
    </location>
</feature>
<keyword evidence="4" id="KW-1185">Reference proteome</keyword>
<organism evidence="3 4">
    <name type="scientific">Ladona fulva</name>
    <name type="common">Scarce chaser dragonfly</name>
    <name type="synonym">Libellula fulva</name>
    <dbReference type="NCBI Taxonomy" id="123851"/>
    <lineage>
        <taxon>Eukaryota</taxon>
        <taxon>Metazoa</taxon>
        <taxon>Ecdysozoa</taxon>
        <taxon>Arthropoda</taxon>
        <taxon>Hexapoda</taxon>
        <taxon>Insecta</taxon>
        <taxon>Pterygota</taxon>
        <taxon>Palaeoptera</taxon>
        <taxon>Odonata</taxon>
        <taxon>Epiprocta</taxon>
        <taxon>Anisoptera</taxon>
        <taxon>Libelluloidea</taxon>
        <taxon>Libellulidae</taxon>
        <taxon>Ladona</taxon>
    </lineage>
</organism>
<dbReference type="InterPro" id="IPR029526">
    <property type="entry name" value="PGBD"/>
</dbReference>
<sequence length="97" mass="10868">MEHDGDSDFETEDIEVSGSESSISEDSDSESDDGPETIQDGESSMSFEEFSDIVHLKFFELFFDDDVISFIANETNRYASQSFRDKPSGSSAEEDKQ</sequence>
<reference evidence="3" key="2">
    <citation type="submission" date="2017-10" db="EMBL/GenBank/DDBJ databases">
        <title>Ladona fulva Genome sequencing and assembly.</title>
        <authorList>
            <person name="Murali S."/>
            <person name="Richards S."/>
            <person name="Bandaranaike D."/>
            <person name="Bellair M."/>
            <person name="Blankenburg K."/>
            <person name="Chao H."/>
            <person name="Dinh H."/>
            <person name="Doddapaneni H."/>
            <person name="Dugan-Rocha S."/>
            <person name="Elkadiri S."/>
            <person name="Gnanaolivu R."/>
            <person name="Hernandez B."/>
            <person name="Skinner E."/>
            <person name="Javaid M."/>
            <person name="Lee S."/>
            <person name="Li M."/>
            <person name="Ming W."/>
            <person name="Munidasa M."/>
            <person name="Muniz J."/>
            <person name="Nguyen L."/>
            <person name="Hughes D."/>
            <person name="Osuji N."/>
            <person name="Pu L.-L."/>
            <person name="Puazo M."/>
            <person name="Qu C."/>
            <person name="Quiroz J."/>
            <person name="Raj R."/>
            <person name="Weissenberger G."/>
            <person name="Xin Y."/>
            <person name="Zou X."/>
            <person name="Han Y."/>
            <person name="Worley K."/>
            <person name="Muzny D."/>
            <person name="Gibbs R."/>
        </authorList>
    </citation>
    <scope>NUCLEOTIDE SEQUENCE</scope>
    <source>
        <strain evidence="3">Sampled in the wild</strain>
    </source>
</reference>